<dbReference type="EMBL" id="CAJPIZ010028077">
    <property type="protein sequence ID" value="CAG2119383.1"/>
    <property type="molecule type" value="Genomic_DNA"/>
</dbReference>
<name>A0A7R9QG10_9ACAR</name>
<dbReference type="Proteomes" id="UP000759131">
    <property type="component" value="Unassembled WGS sequence"/>
</dbReference>
<proteinExistence type="predicted"/>
<accession>A0A7R9QG10</accession>
<organism evidence="1">
    <name type="scientific">Medioppia subpectinata</name>
    <dbReference type="NCBI Taxonomy" id="1979941"/>
    <lineage>
        <taxon>Eukaryota</taxon>
        <taxon>Metazoa</taxon>
        <taxon>Ecdysozoa</taxon>
        <taxon>Arthropoda</taxon>
        <taxon>Chelicerata</taxon>
        <taxon>Arachnida</taxon>
        <taxon>Acari</taxon>
        <taxon>Acariformes</taxon>
        <taxon>Sarcoptiformes</taxon>
        <taxon>Oribatida</taxon>
        <taxon>Brachypylina</taxon>
        <taxon>Oppioidea</taxon>
        <taxon>Oppiidae</taxon>
        <taxon>Medioppia</taxon>
    </lineage>
</organism>
<evidence type="ECO:0000313" key="2">
    <source>
        <dbReference type="Proteomes" id="UP000759131"/>
    </source>
</evidence>
<gene>
    <name evidence="1" type="ORF">OSB1V03_LOCUS19332</name>
</gene>
<protein>
    <submittedName>
        <fullName evidence="1">Uncharacterized protein</fullName>
    </submittedName>
</protein>
<sequence>MPFGAPPPRKSGGSGSRGWVQKMKTLYNDPFQWQLVKSWLFFGAGIIIAREIAAIDLSPNPLATVPLLRCDRAVRFWRAVAVAEAIPAEDTAEDVALALAVDTAADRTLTAADVAEEGEGDPTAERNEVFVISKIQRLKIYF</sequence>
<reference evidence="1" key="1">
    <citation type="submission" date="2020-11" db="EMBL/GenBank/DDBJ databases">
        <authorList>
            <person name="Tran Van P."/>
        </authorList>
    </citation>
    <scope>NUCLEOTIDE SEQUENCE</scope>
</reference>
<dbReference type="AlphaFoldDB" id="A0A7R9QG10"/>
<evidence type="ECO:0000313" key="1">
    <source>
        <dbReference type="EMBL" id="CAD7642845.1"/>
    </source>
</evidence>
<keyword evidence="2" id="KW-1185">Reference proteome</keyword>
<dbReference type="EMBL" id="OC882652">
    <property type="protein sequence ID" value="CAD7642845.1"/>
    <property type="molecule type" value="Genomic_DNA"/>
</dbReference>